<feature type="region of interest" description="Disordered" evidence="9">
    <location>
        <begin position="1"/>
        <end position="78"/>
    </location>
</feature>
<proteinExistence type="predicted"/>
<reference evidence="11" key="3">
    <citation type="submission" date="2025-09" db="UniProtKB">
        <authorList>
            <consortium name="Ensembl"/>
        </authorList>
    </citation>
    <scope>IDENTIFICATION</scope>
</reference>
<dbReference type="PROSITE" id="PS50871">
    <property type="entry name" value="C1Q"/>
    <property type="match status" value="2"/>
</dbReference>
<dbReference type="GO" id="GO:0005615">
    <property type="term" value="C:extracellular space"/>
    <property type="evidence" value="ECO:0000318"/>
    <property type="project" value="GO_Central"/>
</dbReference>
<evidence type="ECO:0000256" key="7">
    <source>
        <dbReference type="ARBA" id="ARBA00072742"/>
    </source>
</evidence>
<feature type="domain" description="C1q" evidence="10">
    <location>
        <begin position="361"/>
        <end position="505"/>
    </location>
</feature>
<evidence type="ECO:0000256" key="1">
    <source>
        <dbReference type="ARBA" id="ARBA00004613"/>
    </source>
</evidence>
<evidence type="ECO:0000313" key="11">
    <source>
        <dbReference type="Ensembl" id="ENSACAP00000039979.1"/>
    </source>
</evidence>
<name>A0A803TXN9_ANOCA</name>
<keyword evidence="3" id="KW-0964">Secreted</keyword>
<evidence type="ECO:0000256" key="5">
    <source>
        <dbReference type="ARBA" id="ARBA00022737"/>
    </source>
</evidence>
<dbReference type="GO" id="GO:0005125">
    <property type="term" value="F:cytokine activity"/>
    <property type="evidence" value="ECO:0007669"/>
    <property type="project" value="UniProtKB-KW"/>
</dbReference>
<reference evidence="11 12" key="1">
    <citation type="submission" date="2009-12" db="EMBL/GenBank/DDBJ databases">
        <title>The Genome Sequence of Anolis carolinensis (Green Anole Lizard).</title>
        <authorList>
            <consortium name="The Genome Sequencing Platform"/>
            <person name="Di Palma F."/>
            <person name="Alfoldi J."/>
            <person name="Heiman D."/>
            <person name="Young S."/>
            <person name="Grabherr M."/>
            <person name="Johnson J."/>
            <person name="Lander E.S."/>
            <person name="Lindblad-Toh K."/>
        </authorList>
    </citation>
    <scope>NUCLEOTIDE SEQUENCE [LARGE SCALE GENOMIC DNA]</scope>
    <source>
        <strain evidence="11 12">JBL SC #1</strain>
    </source>
</reference>
<dbReference type="PRINTS" id="PR00007">
    <property type="entry name" value="COMPLEMNTC1Q"/>
</dbReference>
<keyword evidence="2" id="KW-0202">Cytokine</keyword>
<dbReference type="InterPro" id="IPR001073">
    <property type="entry name" value="C1q_dom"/>
</dbReference>
<dbReference type="Ensembl" id="ENSACAT00000049764.1">
    <property type="protein sequence ID" value="ENSACAP00000039979.1"/>
    <property type="gene ID" value="ENSACAG00000037453.1"/>
</dbReference>
<accession>A0A803TXN9</accession>
<dbReference type="SUPFAM" id="SSF49842">
    <property type="entry name" value="TNF-like"/>
    <property type="match status" value="2"/>
</dbReference>
<dbReference type="FunFam" id="2.60.120.40:FF:000020">
    <property type="entry name" value="complement C1q tumor necrosis factor-related protein 4"/>
    <property type="match status" value="2"/>
</dbReference>
<dbReference type="PANTHER" id="PTHR22923">
    <property type="entry name" value="CEREBELLIN-RELATED"/>
    <property type="match status" value="1"/>
</dbReference>
<dbReference type="Pfam" id="PF00386">
    <property type="entry name" value="C1q"/>
    <property type="match status" value="2"/>
</dbReference>
<dbReference type="InterPro" id="IPR050822">
    <property type="entry name" value="Cerebellin_Synaptic_Org"/>
</dbReference>
<evidence type="ECO:0000256" key="2">
    <source>
        <dbReference type="ARBA" id="ARBA00022514"/>
    </source>
</evidence>
<comment type="subunit">
    <text evidence="6">Homomultimer. Forms trimers, hexamers and high molecular weight oligomers.</text>
</comment>
<sequence>MGGGHTLGDADPRAASAAPVESSQSHFQCQSFRVEGGGEGAGEEGESKRWALSGGAPGATNNKEGGGSSGGEGRKETPPSFSFPFLSFPLLPAPPSAAGFVPQLPRSLCPLSLPPKLSVRRRQPEQELPLSLPPPPPTIPTAAAAADMMTQLKTQLFFGFLCHAACSLVYGFPVDSGTEFRSAFSVARTSSMEGSTEMVITFDKVYVNIGGDFDPKAGLFRCRIPGAYYFSFTVGKYPKKNLSVMLMRNKNEVQAIVYDEHHRKERKVASQSAMLQLDYGDTVWLRLHGDPKYALYSNVGPYTTFNGYLIYPDTSSYFQNTVVSQELGEPSGPPPRVIQQLSMSHNEISEKHLLSDQPSRSQDPRSAFSAARSESLLGSDEKQTQHEPITFDTEFVNIGKDFNFSSGIFTCRIPGAYYFSFTIGKMPFKTMSVKLMKNHNEVQAMIYDDNHSKRREMQSQSIMLPLQYGDTVWLYSHQHDGYGAYSNHGKYITFTGFLIYPETKPKPPPDVILSPGSRL</sequence>
<evidence type="ECO:0000256" key="3">
    <source>
        <dbReference type="ARBA" id="ARBA00022525"/>
    </source>
</evidence>
<reference evidence="11" key="2">
    <citation type="submission" date="2025-08" db="UniProtKB">
        <authorList>
            <consortium name="Ensembl"/>
        </authorList>
    </citation>
    <scope>IDENTIFICATION</scope>
</reference>
<comment type="subcellular location">
    <subcellularLocation>
        <location evidence="1">Secreted</location>
    </subcellularLocation>
</comment>
<dbReference type="InParanoid" id="A0A803TXN9"/>
<evidence type="ECO:0000256" key="9">
    <source>
        <dbReference type="SAM" id="MobiDB-lite"/>
    </source>
</evidence>
<keyword evidence="5" id="KW-0677">Repeat</keyword>
<keyword evidence="4" id="KW-0732">Signal</keyword>
<dbReference type="Gene3D" id="2.60.120.40">
    <property type="match status" value="2"/>
</dbReference>
<dbReference type="PANTHER" id="PTHR22923:SF118">
    <property type="entry name" value="COMPLEMENT C1Q TUMOR NECROSIS FACTOR-RELATED PROTEIN 4"/>
    <property type="match status" value="1"/>
</dbReference>
<evidence type="ECO:0000256" key="6">
    <source>
        <dbReference type="ARBA" id="ARBA00062528"/>
    </source>
</evidence>
<protein>
    <recommendedName>
        <fullName evidence="7">Complement C1q tumor necrosis factor-related protein 4</fullName>
    </recommendedName>
    <alternativeName>
        <fullName evidence="8">C1q/TNF-related protein 4</fullName>
    </alternativeName>
</protein>
<gene>
    <name evidence="11" type="primary">C1QTNF4</name>
</gene>
<evidence type="ECO:0000313" key="12">
    <source>
        <dbReference type="Proteomes" id="UP000001646"/>
    </source>
</evidence>
<dbReference type="SMART" id="SM00110">
    <property type="entry name" value="C1Q"/>
    <property type="match status" value="2"/>
</dbReference>
<organism evidence="11 12">
    <name type="scientific">Anolis carolinensis</name>
    <name type="common">Green anole</name>
    <name type="synonym">American chameleon</name>
    <dbReference type="NCBI Taxonomy" id="28377"/>
    <lineage>
        <taxon>Eukaryota</taxon>
        <taxon>Metazoa</taxon>
        <taxon>Chordata</taxon>
        <taxon>Craniata</taxon>
        <taxon>Vertebrata</taxon>
        <taxon>Euteleostomi</taxon>
        <taxon>Lepidosauria</taxon>
        <taxon>Squamata</taxon>
        <taxon>Bifurcata</taxon>
        <taxon>Unidentata</taxon>
        <taxon>Episquamata</taxon>
        <taxon>Toxicofera</taxon>
        <taxon>Iguania</taxon>
        <taxon>Dactyloidae</taxon>
        <taxon>Anolis</taxon>
    </lineage>
</organism>
<feature type="region of interest" description="Disordered" evidence="9">
    <location>
        <begin position="351"/>
        <end position="384"/>
    </location>
</feature>
<evidence type="ECO:0000256" key="8">
    <source>
        <dbReference type="ARBA" id="ARBA00084029"/>
    </source>
</evidence>
<dbReference type="Proteomes" id="UP000001646">
    <property type="component" value="Chromosome 1"/>
</dbReference>
<evidence type="ECO:0000256" key="4">
    <source>
        <dbReference type="ARBA" id="ARBA00022729"/>
    </source>
</evidence>
<keyword evidence="12" id="KW-1185">Reference proteome</keyword>
<feature type="domain" description="C1q" evidence="10">
    <location>
        <begin position="177"/>
        <end position="316"/>
    </location>
</feature>
<dbReference type="AlphaFoldDB" id="A0A803TXN9"/>
<dbReference type="GeneTree" id="ENSGT00940000161832"/>
<evidence type="ECO:0000259" key="10">
    <source>
        <dbReference type="PROSITE" id="PS50871"/>
    </source>
</evidence>
<dbReference type="InterPro" id="IPR008983">
    <property type="entry name" value="Tumour_necrosis_fac-like_dom"/>
</dbReference>
<feature type="compositionally biased region" description="Polar residues" evidence="9">
    <location>
        <begin position="21"/>
        <end position="31"/>
    </location>
</feature>